<evidence type="ECO:0000313" key="2">
    <source>
        <dbReference type="Proteomes" id="UP000095284"/>
    </source>
</evidence>
<accession>A0A1I7SW36</accession>
<dbReference type="EMBL" id="CAJFDI010000002">
    <property type="protein sequence ID" value="CAD5216105.1"/>
    <property type="molecule type" value="Genomic_DNA"/>
</dbReference>
<reference evidence="4" key="1">
    <citation type="submission" date="2016-11" db="UniProtKB">
        <authorList>
            <consortium name="WormBaseParasite"/>
        </authorList>
    </citation>
    <scope>IDENTIFICATION</scope>
</reference>
<dbReference type="AlphaFoldDB" id="A0A1I7SW36"/>
<reference evidence="1" key="2">
    <citation type="submission" date="2020-09" db="EMBL/GenBank/DDBJ databases">
        <authorList>
            <person name="Kikuchi T."/>
        </authorList>
    </citation>
    <scope>NUCLEOTIDE SEQUENCE</scope>
    <source>
        <strain evidence="1">Ka4C1</strain>
    </source>
</reference>
<dbReference type="OrthoDB" id="10594040at2759"/>
<dbReference type="Proteomes" id="UP000659654">
    <property type="component" value="Unassembled WGS sequence"/>
</dbReference>
<sequence>MIQLKKMVRALKNRREIVLELNNTNTAVELMENQLKKKVGIKRRSSSLRYFFGDSKRKEMNLKQDIYRRRKPLEKTVYENEDAHQVSSSTSAACSRFSVSNGGEIFGDDLRPAIYSITKDDYHESGKMTVTLDNHETSSKINEQDSVHSFAIDPKTLEDNKPSAIVLESWERAEKMVSEFFGSTTEFLETSVQSSLEAYNEYIRLKHTILIIQKMAQSKDEFLAEGSSEMLKLCLNGLISSLESAMKNLEKDYPRLHTYARQKGMKFHKKGMQKIGEDAVEF</sequence>
<dbReference type="EMBL" id="CAJFCV020000002">
    <property type="protein sequence ID" value="CAG9098749.1"/>
    <property type="molecule type" value="Genomic_DNA"/>
</dbReference>
<dbReference type="Proteomes" id="UP000095284">
    <property type="component" value="Unplaced"/>
</dbReference>
<evidence type="ECO:0000313" key="4">
    <source>
        <dbReference type="WBParaSite" id="BXY_1726600.1"/>
    </source>
</evidence>
<name>A0A1I7SW36_BURXY</name>
<proteinExistence type="predicted"/>
<evidence type="ECO:0000313" key="1">
    <source>
        <dbReference type="EMBL" id="CAD5216105.1"/>
    </source>
</evidence>
<keyword evidence="3" id="KW-1185">Reference proteome</keyword>
<gene>
    <name evidence="1" type="ORF">BXYJ_LOCUS4363</name>
</gene>
<dbReference type="Proteomes" id="UP000582659">
    <property type="component" value="Unassembled WGS sequence"/>
</dbReference>
<protein>
    <submittedName>
        <fullName evidence="1">(pine wood nematode) hypothetical protein</fullName>
    </submittedName>
</protein>
<organism evidence="2 4">
    <name type="scientific">Bursaphelenchus xylophilus</name>
    <name type="common">Pinewood nematode worm</name>
    <name type="synonym">Aphelenchoides xylophilus</name>
    <dbReference type="NCBI Taxonomy" id="6326"/>
    <lineage>
        <taxon>Eukaryota</taxon>
        <taxon>Metazoa</taxon>
        <taxon>Ecdysozoa</taxon>
        <taxon>Nematoda</taxon>
        <taxon>Chromadorea</taxon>
        <taxon>Rhabditida</taxon>
        <taxon>Tylenchina</taxon>
        <taxon>Tylenchomorpha</taxon>
        <taxon>Aphelenchoidea</taxon>
        <taxon>Aphelenchoididae</taxon>
        <taxon>Bursaphelenchus</taxon>
    </lineage>
</organism>
<evidence type="ECO:0000313" key="3">
    <source>
        <dbReference type="Proteomes" id="UP000659654"/>
    </source>
</evidence>
<dbReference type="WBParaSite" id="BXY_1726600.1">
    <property type="protein sequence ID" value="BXY_1726600.1"/>
    <property type="gene ID" value="BXY_1726600"/>
</dbReference>